<dbReference type="NCBIfam" id="TIGR03695">
    <property type="entry name" value="menH_SHCHC"/>
    <property type="match status" value="1"/>
</dbReference>
<dbReference type="UniPathway" id="UPA01057">
    <property type="reaction ID" value="UER00900"/>
</dbReference>
<protein>
    <recommendedName>
        <fullName evidence="3">Putative 2-succinyl-6-hydroxy-2,4-cyclohexadiene-1-carboxylate synthase</fullName>
        <shortName evidence="3">SHCHC synthase</shortName>
        <ecNumber evidence="3">4.2.99.20</ecNumber>
    </recommendedName>
</protein>
<reference evidence="5 6" key="1">
    <citation type="submission" date="2013-03" db="EMBL/GenBank/DDBJ databases">
        <title>The Genome Sequence of Enterococcus columbae ATCC_51263 (PacBio/Illumina hybrid assembly).</title>
        <authorList>
            <consortium name="The Broad Institute Genomics Platform"/>
            <consortium name="The Broad Institute Genome Sequencing Center for Infectious Disease"/>
            <person name="Earl A."/>
            <person name="Russ C."/>
            <person name="Gilmore M."/>
            <person name="Surin D."/>
            <person name="Walker B."/>
            <person name="Young S."/>
            <person name="Zeng Q."/>
            <person name="Gargeya S."/>
            <person name="Fitzgerald M."/>
            <person name="Haas B."/>
            <person name="Abouelleil A."/>
            <person name="Allen A.W."/>
            <person name="Alvarado L."/>
            <person name="Arachchi H.M."/>
            <person name="Berlin A.M."/>
            <person name="Chapman S.B."/>
            <person name="Gainer-Dewar J."/>
            <person name="Goldberg J."/>
            <person name="Griggs A."/>
            <person name="Gujja S."/>
            <person name="Hansen M."/>
            <person name="Howarth C."/>
            <person name="Imamovic A."/>
            <person name="Ireland A."/>
            <person name="Larimer J."/>
            <person name="McCowan C."/>
            <person name="Murphy C."/>
            <person name="Pearson M."/>
            <person name="Poon T.W."/>
            <person name="Priest M."/>
            <person name="Roberts A."/>
            <person name="Saif S."/>
            <person name="Shea T."/>
            <person name="Sisk P."/>
            <person name="Sykes S."/>
            <person name="Wortman J."/>
            <person name="Nusbaum C."/>
            <person name="Birren B."/>
        </authorList>
    </citation>
    <scope>NUCLEOTIDE SEQUENCE [LARGE SCALE GENOMIC DNA]</scope>
    <source>
        <strain evidence="5 6">ATCC 51263</strain>
    </source>
</reference>
<comment type="similarity">
    <text evidence="3">Belongs to the AB hydrolase superfamily. MenH family.</text>
</comment>
<dbReference type="Gene3D" id="3.40.50.1820">
    <property type="entry name" value="alpha/beta hydrolase"/>
    <property type="match status" value="1"/>
</dbReference>
<dbReference type="InterPro" id="IPR000073">
    <property type="entry name" value="AB_hydrolase_1"/>
</dbReference>
<dbReference type="GO" id="GO:0009234">
    <property type="term" value="P:menaquinone biosynthetic process"/>
    <property type="evidence" value="ECO:0007669"/>
    <property type="project" value="UniProtKB-UniRule"/>
</dbReference>
<dbReference type="PRINTS" id="PR00111">
    <property type="entry name" value="ABHYDROLASE"/>
</dbReference>
<evidence type="ECO:0000313" key="6">
    <source>
        <dbReference type="Proteomes" id="UP000014113"/>
    </source>
</evidence>
<evidence type="ECO:0000256" key="2">
    <source>
        <dbReference type="ARBA" id="ARBA00023239"/>
    </source>
</evidence>
<dbReference type="InterPro" id="IPR029058">
    <property type="entry name" value="AB_hydrolase_fold"/>
</dbReference>
<dbReference type="EC" id="4.2.99.20" evidence="3"/>
<proteinExistence type="inferred from homology"/>
<keyword evidence="1 3" id="KW-0474">Menaquinone biosynthesis</keyword>
<dbReference type="eggNOG" id="COG2267">
    <property type="taxonomic scope" value="Bacteria"/>
</dbReference>
<comment type="caution">
    <text evidence="5">The sequence shown here is derived from an EMBL/GenBank/DDBJ whole genome shotgun (WGS) entry which is preliminary data.</text>
</comment>
<dbReference type="SUPFAM" id="SSF53474">
    <property type="entry name" value="alpha/beta-Hydrolases"/>
    <property type="match status" value="1"/>
</dbReference>
<comment type="catalytic activity">
    <reaction evidence="3">
        <text>5-enolpyruvoyl-6-hydroxy-2-succinyl-cyclohex-3-ene-1-carboxylate = (1R,6R)-6-hydroxy-2-succinyl-cyclohexa-2,4-diene-1-carboxylate + pyruvate</text>
        <dbReference type="Rhea" id="RHEA:25597"/>
        <dbReference type="ChEBI" id="CHEBI:15361"/>
        <dbReference type="ChEBI" id="CHEBI:58689"/>
        <dbReference type="ChEBI" id="CHEBI:58818"/>
        <dbReference type="EC" id="4.2.99.20"/>
    </reaction>
</comment>
<dbReference type="STRING" id="1121865.OMW_02352"/>
<evidence type="ECO:0000313" key="5">
    <source>
        <dbReference type="EMBL" id="EOW83761.1"/>
    </source>
</evidence>
<dbReference type="HAMAP" id="MF_01660">
    <property type="entry name" value="MenH"/>
    <property type="match status" value="1"/>
</dbReference>
<organism evidence="5 6">
    <name type="scientific">Enterococcus columbae DSM 7374 = ATCC 51263</name>
    <dbReference type="NCBI Taxonomy" id="1121865"/>
    <lineage>
        <taxon>Bacteria</taxon>
        <taxon>Bacillati</taxon>
        <taxon>Bacillota</taxon>
        <taxon>Bacilli</taxon>
        <taxon>Lactobacillales</taxon>
        <taxon>Enterococcaceae</taxon>
        <taxon>Enterococcus</taxon>
    </lineage>
</organism>
<keyword evidence="2 3" id="KW-0456">Lyase</keyword>
<dbReference type="Pfam" id="PF00561">
    <property type="entry name" value="Abhydrolase_1"/>
    <property type="match status" value="1"/>
</dbReference>
<dbReference type="UniPathway" id="UPA00079"/>
<gene>
    <name evidence="3" type="primary">menH</name>
    <name evidence="5" type="ORF">I568_01563</name>
</gene>
<dbReference type="GO" id="GO:0070205">
    <property type="term" value="F:2-succinyl-6-hydroxy-2,4-cyclohexadiene-1-carboxylate synthase activity"/>
    <property type="evidence" value="ECO:0007669"/>
    <property type="project" value="UniProtKB-UniRule"/>
</dbReference>
<name>S1NU95_9ENTE</name>
<evidence type="ECO:0000256" key="1">
    <source>
        <dbReference type="ARBA" id="ARBA00022428"/>
    </source>
</evidence>
<dbReference type="PATRIC" id="fig|1121865.3.peg.2289"/>
<dbReference type="PANTHER" id="PTHR42916:SF1">
    <property type="entry name" value="PROTEIN PHYLLO, CHLOROPLASTIC"/>
    <property type="match status" value="1"/>
</dbReference>
<evidence type="ECO:0000256" key="3">
    <source>
        <dbReference type="HAMAP-Rule" id="MF_01660"/>
    </source>
</evidence>
<dbReference type="AlphaFoldDB" id="S1NU95"/>
<dbReference type="InterPro" id="IPR022485">
    <property type="entry name" value="SHCHC_synthase_MenH"/>
</dbReference>
<dbReference type="RefSeq" id="WP_016184433.1">
    <property type="nucleotide sequence ID" value="NZ_JXKI01000008.1"/>
</dbReference>
<feature type="domain" description="AB hydrolase-1" evidence="4">
    <location>
        <begin position="23"/>
        <end position="260"/>
    </location>
</feature>
<comment type="function">
    <text evidence="3">Catalyzes a proton abstraction reaction that results in 2,5-elimination of pyruvate from 2-succinyl-5-enolpyruvyl-6-hydroxy-3-cyclohexene-1-carboxylate (SEPHCHC) and the formation of 2-succinyl-6-hydroxy-2,4-cyclohexadiene-1-carboxylate (SHCHC).</text>
</comment>
<evidence type="ECO:0000259" key="4">
    <source>
        <dbReference type="Pfam" id="PF00561"/>
    </source>
</evidence>
<comment type="pathway">
    <text evidence="3">Quinol/quinone metabolism; 1,4-dihydroxy-2-naphthoate biosynthesis; 1,4-dihydroxy-2-naphthoate from chorismate: step 3/7.</text>
</comment>
<dbReference type="Proteomes" id="UP000014113">
    <property type="component" value="Unassembled WGS sequence"/>
</dbReference>
<comment type="pathway">
    <text evidence="3">Quinol/quinone metabolism; menaquinone biosynthesis.</text>
</comment>
<dbReference type="PANTHER" id="PTHR42916">
    <property type="entry name" value="2-SUCCINYL-5-ENOLPYRUVYL-6-HYDROXY-3-CYCLOHEXENE-1-CARBOXYLATE SYNTHASE"/>
    <property type="match status" value="1"/>
</dbReference>
<dbReference type="OrthoDB" id="9808398at2"/>
<comment type="subunit">
    <text evidence="3">Monomer.</text>
</comment>
<dbReference type="EMBL" id="ASWJ01000007">
    <property type="protein sequence ID" value="EOW83761.1"/>
    <property type="molecule type" value="Genomic_DNA"/>
</dbReference>
<keyword evidence="6" id="KW-1185">Reference proteome</keyword>
<accession>S1NU95</accession>
<sequence length="276" mass="31138">MKITIRKASYAYEWLNGYEPKRPTLICLHGFMGSKETFANLAQQDQVNLLALDLLGHGQSSIYLPAYRYTMSELIKDLQLLAQQLRLTKFYLLGYSMGSRVALAWSLTYPESIAGLIMEAGTPGIIGAENRAKRRVHDKNWCQMLQECSLTQFVQSWQDQALFASQRLLPIEQQQAIFQAKSQQVSYGLAMSLQNMGTGAQMNYWSSLTTKGKFPLLYLAGQLDHKYLSLGQQVVQAWGHPQATLTIIEAAGHCTHLEQPLLFQTTVLNWLASLEK</sequence>